<dbReference type="PANTHER" id="PTHR13501">
    <property type="entry name" value="CHLOROPLAST 50S RIBOSOMAL PROTEIN L22-RELATED"/>
    <property type="match status" value="1"/>
</dbReference>
<evidence type="ECO:0000256" key="9">
    <source>
        <dbReference type="RuleBase" id="RU004006"/>
    </source>
</evidence>
<dbReference type="GO" id="GO:0006412">
    <property type="term" value="P:translation"/>
    <property type="evidence" value="ECO:0007669"/>
    <property type="project" value="UniProtKB-UniRule"/>
</dbReference>
<evidence type="ECO:0000256" key="7">
    <source>
        <dbReference type="HAMAP-Rule" id="MF_01331"/>
    </source>
</evidence>
<accession>A0A1G2LYL1</accession>
<comment type="function">
    <text evidence="7 10">This protein binds specifically to 23S rRNA; its binding is stimulated by other ribosomal proteins, e.g., L4, L17, and L20. It is important during the early stages of 50S assembly. It makes multiple contacts with different domains of the 23S rRNA in the assembled 50S subunit and ribosome.</text>
</comment>
<proteinExistence type="inferred from homology"/>
<dbReference type="EMBL" id="MHRA01000007">
    <property type="protein sequence ID" value="OHA15932.1"/>
    <property type="molecule type" value="Genomic_DNA"/>
</dbReference>
<evidence type="ECO:0000256" key="4">
    <source>
        <dbReference type="ARBA" id="ARBA00022980"/>
    </source>
</evidence>
<dbReference type="InterPro" id="IPR005727">
    <property type="entry name" value="Ribosomal_uL22_bac/chlpt-type"/>
</dbReference>
<comment type="subunit">
    <text evidence="7 9">Part of the 50S ribosomal subunit.</text>
</comment>
<feature type="region of interest" description="Disordered" evidence="11">
    <location>
        <begin position="108"/>
        <end position="128"/>
    </location>
</feature>
<name>A0A1G2LYL1_9BACT</name>
<evidence type="ECO:0000256" key="8">
    <source>
        <dbReference type="RuleBase" id="RU004005"/>
    </source>
</evidence>
<evidence type="ECO:0000256" key="6">
    <source>
        <dbReference type="ARBA" id="ARBA00035207"/>
    </source>
</evidence>
<dbReference type="Pfam" id="PF00237">
    <property type="entry name" value="Ribosomal_L22"/>
    <property type="match status" value="1"/>
</dbReference>
<keyword evidence="2 7" id="KW-0699">rRNA-binding</keyword>
<dbReference type="NCBIfam" id="TIGR01044">
    <property type="entry name" value="rplV_bact"/>
    <property type="match status" value="1"/>
</dbReference>
<feature type="compositionally biased region" description="Basic residues" evidence="11">
    <location>
        <begin position="113"/>
        <end position="128"/>
    </location>
</feature>
<dbReference type="GO" id="GO:0003735">
    <property type="term" value="F:structural constituent of ribosome"/>
    <property type="evidence" value="ECO:0007669"/>
    <property type="project" value="InterPro"/>
</dbReference>
<evidence type="ECO:0000256" key="2">
    <source>
        <dbReference type="ARBA" id="ARBA00022730"/>
    </source>
</evidence>
<dbReference type="InterPro" id="IPR047867">
    <property type="entry name" value="Ribosomal_uL22_bac/org-type"/>
</dbReference>
<dbReference type="AlphaFoldDB" id="A0A1G2LYL1"/>
<dbReference type="PANTHER" id="PTHR13501:SF8">
    <property type="entry name" value="LARGE RIBOSOMAL SUBUNIT PROTEIN UL22M"/>
    <property type="match status" value="1"/>
</dbReference>
<dbReference type="InterPro" id="IPR001063">
    <property type="entry name" value="Ribosomal_uL22"/>
</dbReference>
<evidence type="ECO:0000256" key="3">
    <source>
        <dbReference type="ARBA" id="ARBA00022884"/>
    </source>
</evidence>
<keyword evidence="3 7" id="KW-0694">RNA-binding</keyword>
<dbReference type="HAMAP" id="MF_01331_B">
    <property type="entry name" value="Ribosomal_uL22_B"/>
    <property type="match status" value="1"/>
</dbReference>
<comment type="similarity">
    <text evidence="1 7 8">Belongs to the universal ribosomal protein uL22 family.</text>
</comment>
<evidence type="ECO:0000313" key="13">
    <source>
        <dbReference type="Proteomes" id="UP000178116"/>
    </source>
</evidence>
<evidence type="ECO:0000256" key="10">
    <source>
        <dbReference type="RuleBase" id="RU004008"/>
    </source>
</evidence>
<keyword evidence="5 7" id="KW-0687">Ribonucleoprotein</keyword>
<dbReference type="GO" id="GO:0022625">
    <property type="term" value="C:cytosolic large ribosomal subunit"/>
    <property type="evidence" value="ECO:0007669"/>
    <property type="project" value="TreeGrafter"/>
</dbReference>
<evidence type="ECO:0000313" key="12">
    <source>
        <dbReference type="EMBL" id="OHA15932.1"/>
    </source>
</evidence>
<protein>
    <recommendedName>
        <fullName evidence="6 7">Large ribosomal subunit protein uL22</fullName>
    </recommendedName>
</protein>
<dbReference type="InterPro" id="IPR036394">
    <property type="entry name" value="Ribosomal_uL22_sf"/>
</dbReference>
<comment type="caution">
    <text evidence="12">The sequence shown here is derived from an EMBL/GenBank/DDBJ whole genome shotgun (WGS) entry which is preliminary data.</text>
</comment>
<organism evidence="12 13">
    <name type="scientific">Candidatus Tagabacteria bacterium RIFCSPLOWO2_01_FULL_42_9</name>
    <dbReference type="NCBI Taxonomy" id="1802296"/>
    <lineage>
        <taxon>Bacteria</taxon>
        <taxon>Candidatus Tagaibacteriota</taxon>
    </lineage>
</organism>
<dbReference type="InterPro" id="IPR018260">
    <property type="entry name" value="Ribosomal_uL22_CS"/>
</dbReference>
<reference evidence="12 13" key="1">
    <citation type="journal article" date="2016" name="Nat. Commun.">
        <title>Thousands of microbial genomes shed light on interconnected biogeochemical processes in an aquifer system.</title>
        <authorList>
            <person name="Anantharaman K."/>
            <person name="Brown C.T."/>
            <person name="Hug L.A."/>
            <person name="Sharon I."/>
            <person name="Castelle C.J."/>
            <person name="Probst A.J."/>
            <person name="Thomas B.C."/>
            <person name="Singh A."/>
            <person name="Wilkins M.J."/>
            <person name="Karaoz U."/>
            <person name="Brodie E.L."/>
            <person name="Williams K.H."/>
            <person name="Hubbard S.S."/>
            <person name="Banfield J.F."/>
        </authorList>
    </citation>
    <scope>NUCLEOTIDE SEQUENCE [LARGE SCALE GENOMIC DNA]</scope>
</reference>
<dbReference type="CDD" id="cd00336">
    <property type="entry name" value="Ribosomal_L22"/>
    <property type="match status" value="1"/>
</dbReference>
<dbReference type="GO" id="GO:0019843">
    <property type="term" value="F:rRNA binding"/>
    <property type="evidence" value="ECO:0007669"/>
    <property type="project" value="UniProtKB-UniRule"/>
</dbReference>
<comment type="function">
    <text evidence="7">The globular domain of the protein is located near the polypeptide exit tunnel on the outside of the subunit, while an extended beta-hairpin is found that lines the wall of the exit tunnel in the center of the 70S ribosome.</text>
</comment>
<dbReference type="Proteomes" id="UP000178116">
    <property type="component" value="Unassembled WGS sequence"/>
</dbReference>
<dbReference type="Gene3D" id="3.90.470.10">
    <property type="entry name" value="Ribosomal protein L22/L17"/>
    <property type="match status" value="1"/>
</dbReference>
<gene>
    <name evidence="7" type="primary">rplV</name>
    <name evidence="12" type="ORF">A3A10_02100</name>
</gene>
<evidence type="ECO:0000256" key="1">
    <source>
        <dbReference type="ARBA" id="ARBA00009451"/>
    </source>
</evidence>
<evidence type="ECO:0000256" key="5">
    <source>
        <dbReference type="ARBA" id="ARBA00023274"/>
    </source>
</evidence>
<dbReference type="PROSITE" id="PS00464">
    <property type="entry name" value="RIBOSOMAL_L22"/>
    <property type="match status" value="1"/>
</dbReference>
<evidence type="ECO:0000256" key="11">
    <source>
        <dbReference type="SAM" id="MobiDB-lite"/>
    </source>
</evidence>
<dbReference type="SUPFAM" id="SSF54843">
    <property type="entry name" value="Ribosomal protein L22"/>
    <property type="match status" value="1"/>
</dbReference>
<sequence>MEAKAKLNYFRTAPRKTRLVVNLVKGLAVNSALKQLMFSKKRAAIPLSKLLKSAVSNAKANFHLNPENLYIKEFRVDEAPTLKRWLPRARGRATIIRKRGSHITLVLSERSKQGSKLKNKAKNPKAKK</sequence>
<keyword evidence="4 7" id="KW-0689">Ribosomal protein</keyword>